<evidence type="ECO:0000313" key="2">
    <source>
        <dbReference type="EMBL" id="RAH77434.1"/>
    </source>
</evidence>
<dbReference type="GeneID" id="37177653"/>
<organism evidence="2 3">
    <name type="scientific">Aspergillus japonicus CBS 114.51</name>
    <dbReference type="NCBI Taxonomy" id="1448312"/>
    <lineage>
        <taxon>Eukaryota</taxon>
        <taxon>Fungi</taxon>
        <taxon>Dikarya</taxon>
        <taxon>Ascomycota</taxon>
        <taxon>Pezizomycotina</taxon>
        <taxon>Eurotiomycetes</taxon>
        <taxon>Eurotiomycetidae</taxon>
        <taxon>Eurotiales</taxon>
        <taxon>Aspergillaceae</taxon>
        <taxon>Aspergillus</taxon>
        <taxon>Aspergillus subgen. Circumdati</taxon>
    </lineage>
</organism>
<keyword evidence="1" id="KW-0704">Schiff base</keyword>
<evidence type="ECO:0000256" key="1">
    <source>
        <dbReference type="ARBA" id="ARBA00023270"/>
    </source>
</evidence>
<keyword evidence="3" id="KW-1185">Reference proteome</keyword>
<sequence>MRNRSTDPARLLPLCPQIQIYYHAIGSQTKVLPASLTSIDEILSLAGVHHITIAPALLQQLAAMPASAAAAVPNLFDTGPPLIDSERPVAFRDDEEGFRLAWSQEGRGEGEGRLGQAVSIFCEMQDQLVRMMGAVLKGGA</sequence>
<dbReference type="SUPFAM" id="SSF51569">
    <property type="entry name" value="Aldolase"/>
    <property type="match status" value="1"/>
</dbReference>
<evidence type="ECO:0000313" key="3">
    <source>
        <dbReference type="Proteomes" id="UP000249497"/>
    </source>
</evidence>
<protein>
    <recommendedName>
        <fullName evidence="4">Transaldolase</fullName>
    </recommendedName>
</protein>
<dbReference type="EMBL" id="KZ824843">
    <property type="protein sequence ID" value="RAH77434.1"/>
    <property type="molecule type" value="Genomic_DNA"/>
</dbReference>
<dbReference type="AlphaFoldDB" id="A0A8T8WP04"/>
<proteinExistence type="predicted"/>
<reference evidence="2 3" key="1">
    <citation type="submission" date="2018-02" db="EMBL/GenBank/DDBJ databases">
        <title>The genomes of Aspergillus section Nigri reveals drivers in fungal speciation.</title>
        <authorList>
            <consortium name="DOE Joint Genome Institute"/>
            <person name="Vesth T.C."/>
            <person name="Nybo J."/>
            <person name="Theobald S."/>
            <person name="Brandl J."/>
            <person name="Frisvad J.C."/>
            <person name="Nielsen K.F."/>
            <person name="Lyhne E.K."/>
            <person name="Kogle M.E."/>
            <person name="Kuo A."/>
            <person name="Riley R."/>
            <person name="Clum A."/>
            <person name="Nolan M."/>
            <person name="Lipzen A."/>
            <person name="Salamov A."/>
            <person name="Henrissat B."/>
            <person name="Wiebenga A."/>
            <person name="De vries R.P."/>
            <person name="Grigoriev I.V."/>
            <person name="Mortensen U.H."/>
            <person name="Andersen M.R."/>
            <person name="Baker S.E."/>
        </authorList>
    </citation>
    <scope>NUCLEOTIDE SEQUENCE [LARGE SCALE GENOMIC DNA]</scope>
    <source>
        <strain evidence="2 3">CBS 114.51</strain>
    </source>
</reference>
<dbReference type="Gene3D" id="3.20.20.70">
    <property type="entry name" value="Aldolase class I"/>
    <property type="match status" value="1"/>
</dbReference>
<dbReference type="RefSeq" id="XP_025523328.1">
    <property type="nucleotide sequence ID" value="XM_025673961.1"/>
</dbReference>
<dbReference type="GO" id="GO:0005975">
    <property type="term" value="P:carbohydrate metabolic process"/>
    <property type="evidence" value="ECO:0007669"/>
    <property type="project" value="InterPro"/>
</dbReference>
<name>A0A8T8WP04_ASPJA</name>
<evidence type="ECO:0008006" key="4">
    <source>
        <dbReference type="Google" id="ProtNLM"/>
    </source>
</evidence>
<dbReference type="InterPro" id="IPR013785">
    <property type="entry name" value="Aldolase_TIM"/>
</dbReference>
<gene>
    <name evidence="2" type="ORF">BO86DRAFT_403763</name>
</gene>
<dbReference type="Pfam" id="PF00923">
    <property type="entry name" value="TAL_FSA"/>
    <property type="match status" value="1"/>
</dbReference>
<dbReference type="OrthoDB" id="1711136at2759"/>
<accession>A0A8T8WP04</accession>
<dbReference type="Proteomes" id="UP000249497">
    <property type="component" value="Unassembled WGS sequence"/>
</dbReference>
<dbReference type="InterPro" id="IPR001585">
    <property type="entry name" value="TAL/FSA"/>
</dbReference>